<gene>
    <name evidence="7" type="ORF">ENV52_08330</name>
</gene>
<evidence type="ECO:0000313" key="7">
    <source>
        <dbReference type="EMBL" id="HHS29691.1"/>
    </source>
</evidence>
<dbReference type="GO" id="GO:1990281">
    <property type="term" value="C:efflux pump complex"/>
    <property type="evidence" value="ECO:0007669"/>
    <property type="project" value="TreeGrafter"/>
</dbReference>
<dbReference type="Pfam" id="PF25954">
    <property type="entry name" value="Beta-barrel_RND_2"/>
    <property type="match status" value="1"/>
</dbReference>
<dbReference type="Pfam" id="PF25917">
    <property type="entry name" value="BSH_RND"/>
    <property type="match status" value="1"/>
</dbReference>
<dbReference type="Gene3D" id="2.40.420.20">
    <property type="match status" value="1"/>
</dbReference>
<dbReference type="Gene3D" id="1.10.287.470">
    <property type="entry name" value="Helix hairpin bin"/>
    <property type="match status" value="1"/>
</dbReference>
<dbReference type="InterPro" id="IPR058625">
    <property type="entry name" value="MdtA-like_BSH"/>
</dbReference>
<dbReference type="InterPro" id="IPR058649">
    <property type="entry name" value="CzcB_C"/>
</dbReference>
<dbReference type="NCBIfam" id="TIGR01730">
    <property type="entry name" value="RND_mfp"/>
    <property type="match status" value="1"/>
</dbReference>
<evidence type="ECO:0000259" key="5">
    <source>
        <dbReference type="Pfam" id="PF25954"/>
    </source>
</evidence>
<comment type="caution">
    <text evidence="7">The sequence shown here is derived from an EMBL/GenBank/DDBJ whole genome shotgun (WGS) entry which is preliminary data.</text>
</comment>
<sequence>MKLRGGKKSVWFGLGILLIALASYRLFWYRPPVPVIEVKKVEVQGKVHGPGTVQSKVPVTVSAKITGIVEKLFADQGDYVQKGRLLAKLDSAELRAREMAAQAARNRAQRDLAKARADQVKAQANLSLAQRNYQRDLEVFKPGYISKSAFDTTQAQLKVAESEVAAAKSAVTAQEAAVKQAESETHAAAAIHKYTDIIAPMDGLITVRKAEVGDIIAPGTPIFQMVDLDEIWVAAWIDETKVAQLREGQPATIILRSGRVFQGKVVRLNKEADTVTRELEVDVKFEKLPEPLVIGEEAEVDINTGTVKAPAVPLTAITEMDGKTGVLVVEQGGRLVFRPIRTGLNDGKRIAVPEGLNEGDLVVAQPTNLKPGTRVKAEIKAPGSRGK</sequence>
<feature type="domain" description="Multidrug resistance protein MdtA-like alpha-helical hairpin" evidence="3">
    <location>
        <begin position="112"/>
        <end position="172"/>
    </location>
</feature>
<dbReference type="Pfam" id="PF25975">
    <property type="entry name" value="CzcB_C"/>
    <property type="match status" value="1"/>
</dbReference>
<dbReference type="AlphaFoldDB" id="A0A7V6DQ12"/>
<evidence type="ECO:0000256" key="2">
    <source>
        <dbReference type="SAM" id="Coils"/>
    </source>
</evidence>
<feature type="domain" description="CusB-like beta-barrel" evidence="5">
    <location>
        <begin position="231"/>
        <end position="303"/>
    </location>
</feature>
<reference evidence="7" key="1">
    <citation type="journal article" date="2020" name="mSystems">
        <title>Genome- and Community-Level Interaction Insights into Carbon Utilization and Element Cycling Functions of Hydrothermarchaeota in Hydrothermal Sediment.</title>
        <authorList>
            <person name="Zhou Z."/>
            <person name="Liu Y."/>
            <person name="Xu W."/>
            <person name="Pan J."/>
            <person name="Luo Z.H."/>
            <person name="Li M."/>
        </authorList>
    </citation>
    <scope>NUCLEOTIDE SEQUENCE [LARGE SCALE GENOMIC DNA]</scope>
    <source>
        <strain evidence="7">SpSt-767</strain>
    </source>
</reference>
<organism evidence="7">
    <name type="scientific">Desulfobacca acetoxidans</name>
    <dbReference type="NCBI Taxonomy" id="60893"/>
    <lineage>
        <taxon>Bacteria</taxon>
        <taxon>Pseudomonadati</taxon>
        <taxon>Thermodesulfobacteriota</taxon>
        <taxon>Desulfobaccia</taxon>
        <taxon>Desulfobaccales</taxon>
        <taxon>Desulfobaccaceae</taxon>
        <taxon>Desulfobacca</taxon>
    </lineage>
</organism>
<dbReference type="EMBL" id="DTGR01000135">
    <property type="protein sequence ID" value="HHS29691.1"/>
    <property type="molecule type" value="Genomic_DNA"/>
</dbReference>
<feature type="coiled-coil region" evidence="2">
    <location>
        <begin position="98"/>
        <end position="132"/>
    </location>
</feature>
<dbReference type="Gene3D" id="2.40.30.170">
    <property type="match status" value="1"/>
</dbReference>
<accession>A0A7V6DQ12</accession>
<dbReference type="InterPro" id="IPR058792">
    <property type="entry name" value="Beta-barrel_RND_2"/>
</dbReference>
<dbReference type="GO" id="GO:0015562">
    <property type="term" value="F:efflux transmembrane transporter activity"/>
    <property type="evidence" value="ECO:0007669"/>
    <property type="project" value="TreeGrafter"/>
</dbReference>
<dbReference type="InterPro" id="IPR006143">
    <property type="entry name" value="RND_pump_MFP"/>
</dbReference>
<feature type="domain" description="Multidrug resistance protein MdtA-like barrel-sandwich hybrid" evidence="4">
    <location>
        <begin position="59"/>
        <end position="226"/>
    </location>
</feature>
<dbReference type="SUPFAM" id="SSF111369">
    <property type="entry name" value="HlyD-like secretion proteins"/>
    <property type="match status" value="1"/>
</dbReference>
<protein>
    <submittedName>
        <fullName evidence="7">Efflux RND transporter periplasmic adaptor subunit</fullName>
    </submittedName>
</protein>
<dbReference type="Pfam" id="PF25876">
    <property type="entry name" value="HH_MFP_RND"/>
    <property type="match status" value="1"/>
</dbReference>
<evidence type="ECO:0000259" key="3">
    <source>
        <dbReference type="Pfam" id="PF25876"/>
    </source>
</evidence>
<keyword evidence="2" id="KW-0175">Coiled coil</keyword>
<dbReference type="Gene3D" id="2.40.50.100">
    <property type="match status" value="1"/>
</dbReference>
<name>A0A7V6DQ12_9BACT</name>
<evidence type="ECO:0000259" key="6">
    <source>
        <dbReference type="Pfam" id="PF25975"/>
    </source>
</evidence>
<evidence type="ECO:0000256" key="1">
    <source>
        <dbReference type="ARBA" id="ARBA00009477"/>
    </source>
</evidence>
<proteinExistence type="inferred from homology"/>
<dbReference type="InterPro" id="IPR058624">
    <property type="entry name" value="MdtA-like_HH"/>
</dbReference>
<feature type="domain" description="CzcB-like C-terminal circularly permuted SH3-like" evidence="6">
    <location>
        <begin position="311"/>
        <end position="365"/>
    </location>
</feature>
<comment type="similarity">
    <text evidence="1">Belongs to the membrane fusion protein (MFP) (TC 8.A.1) family.</text>
</comment>
<dbReference type="PANTHER" id="PTHR30469">
    <property type="entry name" value="MULTIDRUG RESISTANCE PROTEIN MDTA"/>
    <property type="match status" value="1"/>
</dbReference>
<evidence type="ECO:0000259" key="4">
    <source>
        <dbReference type="Pfam" id="PF25917"/>
    </source>
</evidence>